<dbReference type="PANTHER" id="PTHR31876">
    <property type="entry name" value="COV-LIKE PROTEIN 1"/>
    <property type="match status" value="1"/>
</dbReference>
<dbReference type="KEGG" id="lfp:Y981_10600"/>
<keyword evidence="3" id="KW-1185">Reference proteome</keyword>
<organism evidence="2 3">
    <name type="scientific">Leptospirillum ferriphilum YSK</name>
    <dbReference type="NCBI Taxonomy" id="1441628"/>
    <lineage>
        <taxon>Bacteria</taxon>
        <taxon>Pseudomonadati</taxon>
        <taxon>Nitrospirota</taxon>
        <taxon>Nitrospiria</taxon>
        <taxon>Nitrospirales</taxon>
        <taxon>Nitrospiraceae</taxon>
        <taxon>Leptospirillum</taxon>
    </lineage>
</organism>
<dbReference type="RefSeq" id="WP_023524843.1">
    <property type="nucleotide sequence ID" value="NZ_CP007243.1"/>
</dbReference>
<dbReference type="HOGENOM" id="CLU_068050_0_1_0"/>
<reference evidence="3" key="1">
    <citation type="submission" date="2014-02" db="EMBL/GenBank/DDBJ databases">
        <title>Complete genome sequence and comparative genomic analysis of the nitrogen-fixing bacterium Leptospirillum ferriphilum YSK.</title>
        <authorList>
            <person name="Guo X."/>
            <person name="Yin H."/>
            <person name="Liang Y."/>
            <person name="Hu Q."/>
            <person name="Ma L."/>
            <person name="Xiao Y."/>
            <person name="Zhang X."/>
            <person name="Qiu G."/>
            <person name="Liu X."/>
        </authorList>
    </citation>
    <scope>NUCLEOTIDE SEQUENCE [LARGE SCALE GENOMIC DNA]</scope>
    <source>
        <strain evidence="3">YSK</strain>
    </source>
</reference>
<feature type="transmembrane region" description="Helical" evidence="1">
    <location>
        <begin position="59"/>
        <end position="82"/>
    </location>
</feature>
<protein>
    <recommendedName>
        <fullName evidence="4">Transporter</fullName>
    </recommendedName>
</protein>
<keyword evidence="1" id="KW-1133">Transmembrane helix</keyword>
<dbReference type="OrthoDB" id="9780267at2"/>
<evidence type="ECO:0000313" key="3">
    <source>
        <dbReference type="Proteomes" id="UP000027059"/>
    </source>
</evidence>
<reference evidence="2 3" key="2">
    <citation type="journal article" date="2015" name="Biomed. Res. Int.">
        <title>Effects of Arsenite Resistance on the Growth and Functional Gene Expression of Leptospirillum ferriphilum and Acidithiobacillus thiooxidans in Pure Culture and Coculture.</title>
        <authorList>
            <person name="Jiang H."/>
            <person name="Liang Y."/>
            <person name="Yin H."/>
            <person name="Xiao Y."/>
            <person name="Guo X."/>
            <person name="Xu Y."/>
            <person name="Hu Q."/>
            <person name="Liu H."/>
            <person name="Liu X."/>
        </authorList>
    </citation>
    <scope>NUCLEOTIDE SEQUENCE [LARGE SCALE GENOMIC DNA]</scope>
    <source>
        <strain evidence="2 3">YSK</strain>
    </source>
</reference>
<sequence length="222" mass="25198">MDWFESRKKKIEASLRTRFLTGLVIILPAALSLYIFYRIFDFLDSFFDPLLIRFFGRTIPGLGVVLLLLLIFFAGTLATNVFGNRILQFVENGMSRIPVFKKLYATLKTMVESFSPSGTRGFRKVVLAEYPAEGTYTLGFLTGWVRLDDSPKRYASVFFPSNNLYIGVNSLLPPERVRVTNIPIEEGMKLILSGGLSLPERLETEMLEMKTEMSSSGDRHDL</sequence>
<dbReference type="Pfam" id="PF04367">
    <property type="entry name" value="DUF502"/>
    <property type="match status" value="1"/>
</dbReference>
<evidence type="ECO:0000256" key="1">
    <source>
        <dbReference type="SAM" id="Phobius"/>
    </source>
</evidence>
<accession>A0A059Y0N8</accession>
<dbReference type="PANTHER" id="PTHR31876:SF26">
    <property type="entry name" value="PROTEIN LIKE COV 2"/>
    <property type="match status" value="1"/>
</dbReference>
<proteinExistence type="predicted"/>
<dbReference type="InterPro" id="IPR007462">
    <property type="entry name" value="COV1-like"/>
</dbReference>
<evidence type="ECO:0000313" key="2">
    <source>
        <dbReference type="EMBL" id="AIA31027.1"/>
    </source>
</evidence>
<dbReference type="AlphaFoldDB" id="A0A059Y0N8"/>
<gene>
    <name evidence="2" type="ORF">Y981_10600</name>
</gene>
<evidence type="ECO:0008006" key="4">
    <source>
        <dbReference type="Google" id="ProtNLM"/>
    </source>
</evidence>
<name>A0A059Y0N8_9BACT</name>
<dbReference type="EMBL" id="CP007243">
    <property type="protein sequence ID" value="AIA31027.1"/>
    <property type="molecule type" value="Genomic_DNA"/>
</dbReference>
<feature type="transmembrane region" description="Helical" evidence="1">
    <location>
        <begin position="20"/>
        <end position="39"/>
    </location>
</feature>
<keyword evidence="1" id="KW-0812">Transmembrane</keyword>
<keyword evidence="1" id="KW-0472">Membrane</keyword>
<dbReference type="Proteomes" id="UP000027059">
    <property type="component" value="Chromosome"/>
</dbReference>